<name>A0A645EG44_9ZZZZ</name>
<protein>
    <submittedName>
        <fullName evidence="1">Uncharacterized protein</fullName>
    </submittedName>
</protein>
<proteinExistence type="predicted"/>
<gene>
    <name evidence="1" type="ORF">SDC9_148079</name>
</gene>
<evidence type="ECO:0000313" key="1">
    <source>
        <dbReference type="EMBL" id="MPN00881.1"/>
    </source>
</evidence>
<dbReference type="EMBL" id="VSSQ01046910">
    <property type="protein sequence ID" value="MPN00881.1"/>
    <property type="molecule type" value="Genomic_DNA"/>
</dbReference>
<sequence length="86" mass="10000">MLFRCGDDLWQQGNILLLQRDNDFVYARFGELIVARLLPGTEIGNIRKRRSMADITVDGETKTRIFLDGFDVLFRKRAIADQNHML</sequence>
<accession>A0A645EG44</accession>
<dbReference type="AlphaFoldDB" id="A0A645EG44"/>
<reference evidence="1" key="1">
    <citation type="submission" date="2019-08" db="EMBL/GenBank/DDBJ databases">
        <authorList>
            <person name="Kucharzyk K."/>
            <person name="Murdoch R.W."/>
            <person name="Higgins S."/>
            <person name="Loffler F."/>
        </authorList>
    </citation>
    <scope>NUCLEOTIDE SEQUENCE</scope>
</reference>
<comment type="caution">
    <text evidence="1">The sequence shown here is derived from an EMBL/GenBank/DDBJ whole genome shotgun (WGS) entry which is preliminary data.</text>
</comment>
<organism evidence="1">
    <name type="scientific">bioreactor metagenome</name>
    <dbReference type="NCBI Taxonomy" id="1076179"/>
    <lineage>
        <taxon>unclassified sequences</taxon>
        <taxon>metagenomes</taxon>
        <taxon>ecological metagenomes</taxon>
    </lineage>
</organism>